<organism evidence="1 2">
    <name type="scientific">Roseburia inulinivorans</name>
    <dbReference type="NCBI Taxonomy" id="360807"/>
    <lineage>
        <taxon>Bacteria</taxon>
        <taxon>Bacillati</taxon>
        <taxon>Bacillota</taxon>
        <taxon>Clostridia</taxon>
        <taxon>Lachnospirales</taxon>
        <taxon>Lachnospiraceae</taxon>
        <taxon>Roseburia</taxon>
    </lineage>
</organism>
<reference evidence="1 2" key="1">
    <citation type="submission" date="2018-08" db="EMBL/GenBank/DDBJ databases">
        <title>A genome reference for cultivated species of the human gut microbiota.</title>
        <authorList>
            <person name="Zou Y."/>
            <person name="Xue W."/>
            <person name="Luo G."/>
        </authorList>
    </citation>
    <scope>NUCLEOTIDE SEQUENCE [LARGE SCALE GENOMIC DNA]</scope>
    <source>
        <strain evidence="1 2">AM32-8LB</strain>
    </source>
</reference>
<accession>A0A396AJP3</accession>
<comment type="caution">
    <text evidence="1">The sequence shown here is derived from an EMBL/GenBank/DDBJ whole genome shotgun (WGS) entry which is preliminary data.</text>
</comment>
<dbReference type="RefSeq" id="WP_118091774.1">
    <property type="nucleotide sequence ID" value="NZ_QSIQ01000001.1"/>
</dbReference>
<dbReference type="Proteomes" id="UP000266391">
    <property type="component" value="Unassembled WGS sequence"/>
</dbReference>
<name>A0A396AJP3_9FIRM</name>
<evidence type="ECO:0000313" key="2">
    <source>
        <dbReference type="Proteomes" id="UP000266391"/>
    </source>
</evidence>
<proteinExistence type="predicted"/>
<protein>
    <submittedName>
        <fullName evidence="1">Uncharacterized protein</fullName>
    </submittedName>
</protein>
<evidence type="ECO:0000313" key="1">
    <source>
        <dbReference type="EMBL" id="RHD06450.1"/>
    </source>
</evidence>
<dbReference type="AlphaFoldDB" id="A0A396AJP3"/>
<dbReference type="EMBL" id="QSIQ01000001">
    <property type="protein sequence ID" value="RHD06450.1"/>
    <property type="molecule type" value="Genomic_DNA"/>
</dbReference>
<sequence>MTRRILIEIEEEGSEKLFPEIMKLVMQHVDMNCRFKVDQSIIPDILPGRTSGIKVPDSMQRGMKPHEKGVQEALLNNGRSVAENG</sequence>
<gene>
    <name evidence="1" type="ORF">DW813_00865</name>
</gene>